<evidence type="ECO:0000313" key="3">
    <source>
        <dbReference type="Proteomes" id="UP000593564"/>
    </source>
</evidence>
<keyword evidence="1" id="KW-0812">Transmembrane</keyword>
<dbReference type="AlphaFoldDB" id="A0A7J7GFR1"/>
<sequence length="77" mass="8806">MSYLYSFLDDDRSSSLQRLNQYTIFLATFPFISHYFNSVLISFLSTIPRDSLHRLVPGAYRHVDAHGAEEGDSSDLC</sequence>
<accession>A0A7J7GFR1</accession>
<evidence type="ECO:0000256" key="1">
    <source>
        <dbReference type="SAM" id="Phobius"/>
    </source>
</evidence>
<feature type="transmembrane region" description="Helical" evidence="1">
    <location>
        <begin position="22"/>
        <end position="44"/>
    </location>
</feature>
<gene>
    <name evidence="2" type="ORF">HYC85_025730</name>
</gene>
<reference evidence="3" key="1">
    <citation type="journal article" date="2020" name="Nat. Commun.">
        <title>Genome assembly of wild tea tree DASZ reveals pedigree and selection history of tea varieties.</title>
        <authorList>
            <person name="Zhang W."/>
            <person name="Zhang Y."/>
            <person name="Qiu H."/>
            <person name="Guo Y."/>
            <person name="Wan H."/>
            <person name="Zhang X."/>
            <person name="Scossa F."/>
            <person name="Alseekh S."/>
            <person name="Zhang Q."/>
            <person name="Wang P."/>
            <person name="Xu L."/>
            <person name="Schmidt M.H."/>
            <person name="Jia X."/>
            <person name="Li D."/>
            <person name="Zhu A."/>
            <person name="Guo F."/>
            <person name="Chen W."/>
            <person name="Ni D."/>
            <person name="Usadel B."/>
            <person name="Fernie A.R."/>
            <person name="Wen W."/>
        </authorList>
    </citation>
    <scope>NUCLEOTIDE SEQUENCE [LARGE SCALE GENOMIC DNA]</scope>
    <source>
        <strain evidence="3">cv. G240</strain>
    </source>
</reference>
<proteinExistence type="predicted"/>
<keyword evidence="3" id="KW-1185">Reference proteome</keyword>
<keyword evidence="1" id="KW-1133">Transmembrane helix</keyword>
<dbReference type="Proteomes" id="UP000593564">
    <property type="component" value="Unassembled WGS sequence"/>
</dbReference>
<dbReference type="EMBL" id="JACBKZ010000012">
    <property type="protein sequence ID" value="KAF5938224.1"/>
    <property type="molecule type" value="Genomic_DNA"/>
</dbReference>
<organism evidence="2 3">
    <name type="scientific">Camellia sinensis</name>
    <name type="common">Tea plant</name>
    <name type="synonym">Thea sinensis</name>
    <dbReference type="NCBI Taxonomy" id="4442"/>
    <lineage>
        <taxon>Eukaryota</taxon>
        <taxon>Viridiplantae</taxon>
        <taxon>Streptophyta</taxon>
        <taxon>Embryophyta</taxon>
        <taxon>Tracheophyta</taxon>
        <taxon>Spermatophyta</taxon>
        <taxon>Magnoliopsida</taxon>
        <taxon>eudicotyledons</taxon>
        <taxon>Gunneridae</taxon>
        <taxon>Pentapetalae</taxon>
        <taxon>asterids</taxon>
        <taxon>Ericales</taxon>
        <taxon>Theaceae</taxon>
        <taxon>Camellia</taxon>
    </lineage>
</organism>
<reference evidence="2 3" key="2">
    <citation type="submission" date="2020-07" db="EMBL/GenBank/DDBJ databases">
        <title>Genome assembly of wild tea tree DASZ reveals pedigree and selection history of tea varieties.</title>
        <authorList>
            <person name="Zhang W."/>
        </authorList>
    </citation>
    <scope>NUCLEOTIDE SEQUENCE [LARGE SCALE GENOMIC DNA]</scope>
    <source>
        <strain evidence="3">cv. G240</strain>
        <tissue evidence="2">Leaf</tissue>
    </source>
</reference>
<keyword evidence="1" id="KW-0472">Membrane</keyword>
<comment type="caution">
    <text evidence="2">The sequence shown here is derived from an EMBL/GenBank/DDBJ whole genome shotgun (WGS) entry which is preliminary data.</text>
</comment>
<name>A0A7J7GFR1_CAMSI</name>
<evidence type="ECO:0000313" key="2">
    <source>
        <dbReference type="EMBL" id="KAF5938224.1"/>
    </source>
</evidence>
<protein>
    <submittedName>
        <fullName evidence="2">Uncharacterized protein</fullName>
    </submittedName>
</protein>